<proteinExistence type="predicted"/>
<dbReference type="Pfam" id="PF12146">
    <property type="entry name" value="Hydrolase_4"/>
    <property type="match status" value="1"/>
</dbReference>
<dbReference type="OrthoDB" id="9988524at2759"/>
<keyword evidence="3" id="KW-1185">Reference proteome</keyword>
<evidence type="ECO:0000313" key="2">
    <source>
        <dbReference type="EMBL" id="KAF0424740.1"/>
    </source>
</evidence>
<feature type="domain" description="Serine aminopeptidase S33" evidence="1">
    <location>
        <begin position="27"/>
        <end position="136"/>
    </location>
</feature>
<accession>A0A8H4A542</accession>
<sequence length="264" mass="29678">MNETPLKVDTGKDFALHGSLYLKPNAPSDAVIILCHGLLSTRRSETIRHIAENLKYHVITFDFQGNGESGGSTTIGNLNDEVEDLRCVISYVRSTLKREVLGICGRSKGASVVLLYASMYNDVPLVINLSARYDYANSDYIEKFFPDKLEKLEKDGFVVLEDGPGDYIVRKEDLIVMTKIDMSCVKNIIKEKVRVLTVHGSEDEICPVDGAYAYDKLIGPEPYHKLIIIEGANHGFKNHKDELLKAVESWLFENQSWQLIGYCI</sequence>
<dbReference type="Gene3D" id="3.40.50.1820">
    <property type="entry name" value="alpha/beta hydrolase"/>
    <property type="match status" value="1"/>
</dbReference>
<dbReference type="PANTHER" id="PTHR42886:SF53">
    <property type="entry name" value="ALPHA_BETA-HYDROLASES SUPERFAMILY PROTEIN"/>
    <property type="match status" value="1"/>
</dbReference>
<comment type="caution">
    <text evidence="2">The sequence shown here is derived from an EMBL/GenBank/DDBJ whole genome shotgun (WGS) entry which is preliminary data.</text>
</comment>
<organism evidence="2 3">
    <name type="scientific">Gigaspora margarita</name>
    <dbReference type="NCBI Taxonomy" id="4874"/>
    <lineage>
        <taxon>Eukaryota</taxon>
        <taxon>Fungi</taxon>
        <taxon>Fungi incertae sedis</taxon>
        <taxon>Mucoromycota</taxon>
        <taxon>Glomeromycotina</taxon>
        <taxon>Glomeromycetes</taxon>
        <taxon>Diversisporales</taxon>
        <taxon>Gigasporaceae</taxon>
        <taxon>Gigaspora</taxon>
    </lineage>
</organism>
<dbReference type="InterPro" id="IPR029058">
    <property type="entry name" value="AB_hydrolase_fold"/>
</dbReference>
<protein>
    <submittedName>
        <fullName evidence="2">Mycophenolic acid acyl-glucuronide esterase, mitochondrial isoform X4</fullName>
    </submittedName>
</protein>
<name>A0A8H4A542_GIGMA</name>
<reference evidence="2 3" key="1">
    <citation type="journal article" date="2019" name="Environ. Microbiol.">
        <title>At the nexus of three kingdoms: the genome of the mycorrhizal fungus Gigaspora margarita provides insights into plant, endobacterial and fungal interactions.</title>
        <authorList>
            <person name="Venice F."/>
            <person name="Ghignone S."/>
            <person name="Salvioli di Fossalunga A."/>
            <person name="Amselem J."/>
            <person name="Novero M."/>
            <person name="Xianan X."/>
            <person name="Sedzielewska Toro K."/>
            <person name="Morin E."/>
            <person name="Lipzen A."/>
            <person name="Grigoriev I.V."/>
            <person name="Henrissat B."/>
            <person name="Martin F.M."/>
            <person name="Bonfante P."/>
        </authorList>
    </citation>
    <scope>NUCLEOTIDE SEQUENCE [LARGE SCALE GENOMIC DNA]</scope>
    <source>
        <strain evidence="2 3">BEG34</strain>
    </source>
</reference>
<dbReference type="InterPro" id="IPR022742">
    <property type="entry name" value="Hydrolase_4"/>
</dbReference>
<evidence type="ECO:0000259" key="1">
    <source>
        <dbReference type="Pfam" id="PF12146"/>
    </source>
</evidence>
<dbReference type="PANTHER" id="PTHR42886">
    <property type="entry name" value="RE40534P-RELATED"/>
    <property type="match status" value="1"/>
</dbReference>
<evidence type="ECO:0000313" key="3">
    <source>
        <dbReference type="Proteomes" id="UP000439903"/>
    </source>
</evidence>
<dbReference type="SUPFAM" id="SSF53474">
    <property type="entry name" value="alpha/beta-Hydrolases"/>
    <property type="match status" value="1"/>
</dbReference>
<dbReference type="Proteomes" id="UP000439903">
    <property type="component" value="Unassembled WGS sequence"/>
</dbReference>
<dbReference type="AlphaFoldDB" id="A0A8H4A542"/>
<gene>
    <name evidence="2" type="ORF">F8M41_006435</name>
</gene>
<dbReference type="EMBL" id="WTPW01001632">
    <property type="protein sequence ID" value="KAF0424740.1"/>
    <property type="molecule type" value="Genomic_DNA"/>
</dbReference>